<sequence length="45" mass="4881">MAGRSGENGVGSGVGGPPTWRPENAVGNYRVHRLKWIVFTGGLRW</sequence>
<reference evidence="2 3" key="1">
    <citation type="submission" date="2013-08" db="EMBL/GenBank/DDBJ databases">
        <authorList>
            <person name="Weinstock G."/>
            <person name="Sodergren E."/>
            <person name="Wylie T."/>
            <person name="Fulton L."/>
            <person name="Fulton R."/>
            <person name="Fronick C."/>
            <person name="O'Laughlin M."/>
            <person name="Godfrey J."/>
            <person name="Miner T."/>
            <person name="Herter B."/>
            <person name="Appelbaum E."/>
            <person name="Cordes M."/>
            <person name="Lek S."/>
            <person name="Wollam A."/>
            <person name="Pepin K.H."/>
            <person name="Palsikar V.B."/>
            <person name="Mitreva M."/>
            <person name="Wilson R.K."/>
        </authorList>
    </citation>
    <scope>NUCLEOTIDE SEQUENCE [LARGE SCALE GENOMIC DNA]</scope>
    <source>
        <strain evidence="2 3">F0542</strain>
    </source>
</reference>
<dbReference type="Proteomes" id="UP000016536">
    <property type="component" value="Unassembled WGS sequence"/>
</dbReference>
<dbReference type="AlphaFoldDB" id="U1PZ66"/>
<proteinExistence type="predicted"/>
<feature type="compositionally biased region" description="Gly residues" evidence="1">
    <location>
        <begin position="1"/>
        <end position="16"/>
    </location>
</feature>
<name>U1PZ66_9ACTO</name>
<evidence type="ECO:0000313" key="3">
    <source>
        <dbReference type="Proteomes" id="UP000016536"/>
    </source>
</evidence>
<keyword evidence="3" id="KW-1185">Reference proteome</keyword>
<dbReference type="HOGENOM" id="CLU_3195080_0_0_11"/>
<evidence type="ECO:0000313" key="2">
    <source>
        <dbReference type="EMBL" id="ERH21085.1"/>
    </source>
</evidence>
<evidence type="ECO:0000256" key="1">
    <source>
        <dbReference type="SAM" id="MobiDB-lite"/>
    </source>
</evidence>
<accession>U1PZ66</accession>
<comment type="caution">
    <text evidence="2">The sequence shown here is derived from an EMBL/GenBank/DDBJ whole genome shotgun (WGS) entry which is preliminary data.</text>
</comment>
<protein>
    <submittedName>
        <fullName evidence="2">Uncharacterized protein</fullName>
    </submittedName>
</protein>
<dbReference type="EMBL" id="AWSE01000276">
    <property type="protein sequence ID" value="ERH21085.1"/>
    <property type="molecule type" value="Genomic_DNA"/>
</dbReference>
<gene>
    <name evidence="2" type="ORF">HMPREF1979_03223</name>
</gene>
<organism evidence="2 3">
    <name type="scientific">Actinomyces johnsonii F0542</name>
    <dbReference type="NCBI Taxonomy" id="1321818"/>
    <lineage>
        <taxon>Bacteria</taxon>
        <taxon>Bacillati</taxon>
        <taxon>Actinomycetota</taxon>
        <taxon>Actinomycetes</taxon>
        <taxon>Actinomycetales</taxon>
        <taxon>Actinomycetaceae</taxon>
        <taxon>Actinomyces</taxon>
    </lineage>
</organism>
<feature type="region of interest" description="Disordered" evidence="1">
    <location>
        <begin position="1"/>
        <end position="24"/>
    </location>
</feature>